<evidence type="ECO:0000313" key="2">
    <source>
        <dbReference type="EMBL" id="SFK08163.1"/>
    </source>
</evidence>
<dbReference type="SUPFAM" id="SSF52540">
    <property type="entry name" value="P-loop containing nucleoside triphosphate hydrolases"/>
    <property type="match status" value="1"/>
</dbReference>
<dbReference type="Gene3D" id="3.40.50.300">
    <property type="entry name" value="P-loop containing nucleotide triphosphate hydrolases"/>
    <property type="match status" value="1"/>
</dbReference>
<evidence type="ECO:0000259" key="1">
    <source>
        <dbReference type="Pfam" id="PF09820"/>
    </source>
</evidence>
<dbReference type="PANTHER" id="PTHR34825:SF1">
    <property type="entry name" value="AAA-ATPASE-LIKE DOMAIN-CONTAINING PROTEIN"/>
    <property type="match status" value="1"/>
</dbReference>
<keyword evidence="3" id="KW-1185">Reference proteome</keyword>
<dbReference type="Pfam" id="PF09820">
    <property type="entry name" value="AAA-ATPase_like"/>
    <property type="match status" value="1"/>
</dbReference>
<dbReference type="RefSeq" id="WP_074840596.1">
    <property type="nucleotide sequence ID" value="NZ_CP047056.1"/>
</dbReference>
<dbReference type="InterPro" id="IPR027417">
    <property type="entry name" value="P-loop_NTPase"/>
</dbReference>
<dbReference type="Pfam" id="PF08011">
    <property type="entry name" value="PDDEXK_9"/>
    <property type="match status" value="1"/>
</dbReference>
<feature type="domain" description="AAA-ATPase-like" evidence="1">
    <location>
        <begin position="11"/>
        <end position="200"/>
    </location>
</feature>
<name>A0A662Z926_9GAMM</name>
<evidence type="ECO:0000313" key="3">
    <source>
        <dbReference type="Proteomes" id="UP000243374"/>
    </source>
</evidence>
<dbReference type="OrthoDB" id="6195703at2"/>
<protein>
    <submittedName>
        <fullName evidence="2">PD-(D/E)XK nuclease superfamily protein</fullName>
    </submittedName>
</protein>
<proteinExistence type="predicted"/>
<accession>A0A662Z926</accession>
<dbReference type="AlphaFoldDB" id="A0A662Z926"/>
<dbReference type="InterPro" id="IPR012547">
    <property type="entry name" value="PDDEXK_9"/>
</dbReference>
<dbReference type="PANTHER" id="PTHR34825">
    <property type="entry name" value="CONSERVED PROTEIN, WITH A WEAK D-GALACTARATE DEHYDRATASE/ALTRONATE HYDROLASE DOMAIN"/>
    <property type="match status" value="1"/>
</dbReference>
<dbReference type="EMBL" id="FOSF01000022">
    <property type="protein sequence ID" value="SFK08163.1"/>
    <property type="molecule type" value="Genomic_DNA"/>
</dbReference>
<organism evidence="2 3">
    <name type="scientific">Succinivibrio dextrinosolvens</name>
    <dbReference type="NCBI Taxonomy" id="83771"/>
    <lineage>
        <taxon>Bacteria</taxon>
        <taxon>Pseudomonadati</taxon>
        <taxon>Pseudomonadota</taxon>
        <taxon>Gammaproteobacteria</taxon>
        <taxon>Aeromonadales</taxon>
        <taxon>Succinivibrionaceae</taxon>
        <taxon>Succinivibrio</taxon>
    </lineage>
</organism>
<sequence>MSIKVIASSERFEDFLDSNSIYVDKTEYIYNLIRNYKRVFFSRPRRFGKSLTLNTIGTLFEQGVEPYFKGTWIYDKWEQEKYPVLHLNFLEYRVNSVAAFNEKISKAISVFAEKQGLKDAITSCEADSAIIDLFNALDDKKIVILIDEYDCQLTANINNPELYESFRNCIREFYAALKGKKQIRFLAVTGVTRFKDVSIFSVGSDIKDLSYHNAYSKMIGFTREEIKQFYIDYLKLGVSFEKHKDTDAVSDEEIENLLDRMAVNYDGYCFDEFFENKVFSTYSVNNFLQDIAERRKVVFGDYWYDVGGIPSILRNYMESHEIDLNKFQSSEIVINYDDFKNPTSLIDMNENVLMYQSGYLTLKSDINSNRSTLLLGFANKEVSTALCRLLSMKLFSKTIEIITYNNVNLLETSSVEELISLFNSVTAAVVYDKNTVIHDEPSLRAVIQAYLMGKGVDVRSEQHNFKGRSDILINLDNRRIVLELKYSDEGQNVESLLEDAVKQIKEKEYASEYLEGRELIQIACVFDGSKDKRKITLYKIVD</sequence>
<reference evidence="2 3" key="1">
    <citation type="submission" date="2016-10" db="EMBL/GenBank/DDBJ databases">
        <authorList>
            <person name="Varghese N."/>
            <person name="Submissions S."/>
        </authorList>
    </citation>
    <scope>NUCLEOTIDE SEQUENCE [LARGE SCALE GENOMIC DNA]</scope>
    <source>
        <strain evidence="2 3">22B</strain>
    </source>
</reference>
<dbReference type="Proteomes" id="UP000243374">
    <property type="component" value="Unassembled WGS sequence"/>
</dbReference>
<gene>
    <name evidence="2" type="ORF">SAMN04487865_102218</name>
</gene>
<dbReference type="InterPro" id="IPR018631">
    <property type="entry name" value="AAA-ATPase-like_dom"/>
</dbReference>